<dbReference type="PANTHER" id="PTHR43289">
    <property type="entry name" value="MITOGEN-ACTIVATED PROTEIN KINASE KINASE KINASE 20-RELATED"/>
    <property type="match status" value="1"/>
</dbReference>
<feature type="compositionally biased region" description="Low complexity" evidence="7">
    <location>
        <begin position="409"/>
        <end position="420"/>
    </location>
</feature>
<dbReference type="InterPro" id="IPR008271">
    <property type="entry name" value="Ser/Thr_kinase_AS"/>
</dbReference>
<dbReference type="InParanoid" id="D6TDJ4"/>
<dbReference type="Pfam" id="PF00069">
    <property type="entry name" value="Pkinase"/>
    <property type="match status" value="1"/>
</dbReference>
<keyword evidence="9" id="KW-0723">Serine/threonine-protein kinase</keyword>
<evidence type="ECO:0000313" key="9">
    <source>
        <dbReference type="EMBL" id="EFH88339.1"/>
    </source>
</evidence>
<feature type="compositionally biased region" description="Polar residues" evidence="7">
    <location>
        <begin position="421"/>
        <end position="432"/>
    </location>
</feature>
<dbReference type="EMBL" id="ADVG01000001">
    <property type="protein sequence ID" value="EFH88339.1"/>
    <property type="molecule type" value="Genomic_DNA"/>
</dbReference>
<dbReference type="Pfam" id="PF06439">
    <property type="entry name" value="3keto-disac_hyd"/>
    <property type="match status" value="1"/>
</dbReference>
<dbReference type="GO" id="GO:0004674">
    <property type="term" value="F:protein serine/threonine kinase activity"/>
    <property type="evidence" value="ECO:0007669"/>
    <property type="project" value="UniProtKB-KW"/>
</dbReference>
<feature type="region of interest" description="Disordered" evidence="7">
    <location>
        <begin position="409"/>
        <end position="438"/>
    </location>
</feature>
<sequence>MQFLGLEISHYRLTQRIGSGGMGEVYLAEDLHLSRQIAIKLLRMDLLTTTDTHNLQTMLHLFQREAQAISRLSHPHILPLYEYNEQDVQGTRISYMVMPFCSQGSLEQWLLRRRHPLTLPLAEALLLLRQAADALQYAHDHHILHHDIKPQNFLLSEQGSATHPHLLLTDFGTAAIMNSTTTVGAVVRGTPAYMPPEQWTHNTTYASDQYALAVMSYYLFTGQMPFHTTSNLVDLMNQHFYYQPSPPSVLTPSLPKYIDDAILKALAKDPEQRFHCVSDFVSALEGASPDDATHSSQIRVDPPTPFLPVPSPIGAQQVASSQTLHSTDTLASPYPLFTPVHTPPPPPVSPFSMPGTLLPPPNGSASRRKLWAIAITLLILVPLLCCSIPSPITTSLHMDPGITDAATTTTLTETQVPATTPQTKPGKTATSDAQQTATEGAQQTATAFVAPTATALAQIQATAVAQITLTDATKGTPDYSDALNDPNRDSTSSKGWVQDSWCQFQGDGYHVKQFDRHNQHACVASGTSYTNPTISVDMRILQGHSGGIFVHFQDNGGVYGGYLFEISSAGEYKISSVNWQANVLIGWAASSAIKMGEKNTFAVITCGHHFKFYVNNAFLGQTSDDKNSYISSSPIALAALADNSPTEIIYSNLKVYPSICPSITQKDI</sequence>
<accession>D6TDJ4</accession>
<comment type="caution">
    <text evidence="9">The sequence shown here is derived from an EMBL/GenBank/DDBJ whole genome shotgun (WGS) entry which is preliminary data.</text>
</comment>
<keyword evidence="5 6" id="KW-0067">ATP-binding</keyword>
<reference evidence="9 10" key="1">
    <citation type="journal article" date="2011" name="Stand. Genomic Sci.">
        <title>Non-contiguous finished genome sequence and contextual data of the filamentous soil bacterium Ktedonobacter racemifer type strain (SOSP1-21).</title>
        <authorList>
            <person name="Chang Y.J."/>
            <person name="Land M."/>
            <person name="Hauser L."/>
            <person name="Chertkov O."/>
            <person name="Del Rio T.G."/>
            <person name="Nolan M."/>
            <person name="Copeland A."/>
            <person name="Tice H."/>
            <person name="Cheng J.F."/>
            <person name="Lucas S."/>
            <person name="Han C."/>
            <person name="Goodwin L."/>
            <person name="Pitluck S."/>
            <person name="Ivanova N."/>
            <person name="Ovchinikova G."/>
            <person name="Pati A."/>
            <person name="Chen A."/>
            <person name="Palaniappan K."/>
            <person name="Mavromatis K."/>
            <person name="Liolios K."/>
            <person name="Brettin T."/>
            <person name="Fiebig A."/>
            <person name="Rohde M."/>
            <person name="Abt B."/>
            <person name="Goker M."/>
            <person name="Detter J.C."/>
            <person name="Woyke T."/>
            <person name="Bristow J."/>
            <person name="Eisen J.A."/>
            <person name="Markowitz V."/>
            <person name="Hugenholtz P."/>
            <person name="Kyrpides N.C."/>
            <person name="Klenk H.P."/>
            <person name="Lapidus A."/>
        </authorList>
    </citation>
    <scope>NUCLEOTIDE SEQUENCE [LARGE SCALE GENOMIC DNA]</scope>
    <source>
        <strain evidence="10">DSM 44963</strain>
    </source>
</reference>
<dbReference type="PROSITE" id="PS00107">
    <property type="entry name" value="PROTEIN_KINASE_ATP"/>
    <property type="match status" value="1"/>
</dbReference>
<dbReference type="CDD" id="cd14014">
    <property type="entry name" value="STKc_PknB_like"/>
    <property type="match status" value="1"/>
</dbReference>
<dbReference type="EC" id="2.7.11.1" evidence="1"/>
<evidence type="ECO:0000259" key="8">
    <source>
        <dbReference type="PROSITE" id="PS50011"/>
    </source>
</evidence>
<evidence type="ECO:0000256" key="1">
    <source>
        <dbReference type="ARBA" id="ARBA00012513"/>
    </source>
</evidence>
<keyword evidence="3 6" id="KW-0547">Nucleotide-binding</keyword>
<dbReference type="AlphaFoldDB" id="D6TDJ4"/>
<dbReference type="InterPro" id="IPR000719">
    <property type="entry name" value="Prot_kinase_dom"/>
</dbReference>
<dbReference type="STRING" id="485913.Krac_9781"/>
<evidence type="ECO:0000256" key="4">
    <source>
        <dbReference type="ARBA" id="ARBA00022777"/>
    </source>
</evidence>
<evidence type="ECO:0000313" key="10">
    <source>
        <dbReference type="Proteomes" id="UP000004508"/>
    </source>
</evidence>
<dbReference type="SUPFAM" id="SSF56112">
    <property type="entry name" value="Protein kinase-like (PK-like)"/>
    <property type="match status" value="1"/>
</dbReference>
<evidence type="ECO:0000256" key="2">
    <source>
        <dbReference type="ARBA" id="ARBA00022679"/>
    </source>
</evidence>
<evidence type="ECO:0000256" key="3">
    <source>
        <dbReference type="ARBA" id="ARBA00022741"/>
    </source>
</evidence>
<keyword evidence="4 9" id="KW-0418">Kinase</keyword>
<dbReference type="InterPro" id="IPR017441">
    <property type="entry name" value="Protein_kinase_ATP_BS"/>
</dbReference>
<protein>
    <recommendedName>
        <fullName evidence="1">non-specific serine/threonine protein kinase</fullName>
        <ecNumber evidence="1">2.7.11.1</ecNumber>
    </recommendedName>
</protein>
<dbReference type="eggNOG" id="COG0515">
    <property type="taxonomic scope" value="Bacteria"/>
</dbReference>
<keyword evidence="10" id="KW-1185">Reference proteome</keyword>
<proteinExistence type="predicted"/>
<evidence type="ECO:0000256" key="5">
    <source>
        <dbReference type="ARBA" id="ARBA00022840"/>
    </source>
</evidence>
<gene>
    <name evidence="9" type="ORF">Krac_9781</name>
</gene>
<name>D6TDJ4_KTERA</name>
<dbReference type="PROSITE" id="PS00108">
    <property type="entry name" value="PROTEIN_KINASE_ST"/>
    <property type="match status" value="1"/>
</dbReference>
<organism evidence="9 10">
    <name type="scientific">Ktedonobacter racemifer DSM 44963</name>
    <dbReference type="NCBI Taxonomy" id="485913"/>
    <lineage>
        <taxon>Bacteria</taxon>
        <taxon>Bacillati</taxon>
        <taxon>Chloroflexota</taxon>
        <taxon>Ktedonobacteria</taxon>
        <taxon>Ktedonobacterales</taxon>
        <taxon>Ktedonobacteraceae</taxon>
        <taxon>Ktedonobacter</taxon>
    </lineage>
</organism>
<dbReference type="InterPro" id="IPR010496">
    <property type="entry name" value="AL/BT2_dom"/>
</dbReference>
<dbReference type="PROSITE" id="PS50011">
    <property type="entry name" value="PROTEIN_KINASE_DOM"/>
    <property type="match status" value="1"/>
</dbReference>
<dbReference type="InterPro" id="IPR011009">
    <property type="entry name" value="Kinase-like_dom_sf"/>
</dbReference>
<dbReference type="RefSeq" id="WP_007904247.1">
    <property type="nucleotide sequence ID" value="NZ_ADVG01000001.1"/>
</dbReference>
<dbReference type="PANTHER" id="PTHR43289:SF6">
    <property type="entry name" value="SERINE_THREONINE-PROTEIN KINASE NEKL-3"/>
    <property type="match status" value="1"/>
</dbReference>
<feature type="binding site" evidence="6">
    <location>
        <position position="40"/>
    </location>
    <ligand>
        <name>ATP</name>
        <dbReference type="ChEBI" id="CHEBI:30616"/>
    </ligand>
</feature>
<dbReference type="Gene3D" id="1.10.510.10">
    <property type="entry name" value="Transferase(Phosphotransferase) domain 1"/>
    <property type="match status" value="1"/>
</dbReference>
<dbReference type="GO" id="GO:0016787">
    <property type="term" value="F:hydrolase activity"/>
    <property type="evidence" value="ECO:0007669"/>
    <property type="project" value="InterPro"/>
</dbReference>
<feature type="domain" description="Protein kinase" evidence="8">
    <location>
        <begin position="11"/>
        <end position="307"/>
    </location>
</feature>
<evidence type="ECO:0000256" key="6">
    <source>
        <dbReference type="PROSITE-ProRule" id="PRU10141"/>
    </source>
</evidence>
<dbReference type="OrthoDB" id="9813021at2"/>
<evidence type="ECO:0000256" key="7">
    <source>
        <dbReference type="SAM" id="MobiDB-lite"/>
    </source>
</evidence>
<dbReference type="SMART" id="SM00220">
    <property type="entry name" value="S_TKc"/>
    <property type="match status" value="1"/>
</dbReference>
<dbReference type="GO" id="GO:0005524">
    <property type="term" value="F:ATP binding"/>
    <property type="evidence" value="ECO:0007669"/>
    <property type="project" value="UniProtKB-UniRule"/>
</dbReference>
<dbReference type="Proteomes" id="UP000004508">
    <property type="component" value="Unassembled WGS sequence"/>
</dbReference>
<dbReference type="Gene3D" id="3.30.200.20">
    <property type="entry name" value="Phosphorylase Kinase, domain 1"/>
    <property type="match status" value="1"/>
</dbReference>
<keyword evidence="2" id="KW-0808">Transferase</keyword>
<dbReference type="Gene3D" id="2.60.120.560">
    <property type="entry name" value="Exo-inulinase, domain 1"/>
    <property type="match status" value="1"/>
</dbReference>
<feature type="region of interest" description="Disordered" evidence="7">
    <location>
        <begin position="475"/>
        <end position="495"/>
    </location>
</feature>